<organism evidence="2">
    <name type="scientific">uncultured Caudovirales phage</name>
    <dbReference type="NCBI Taxonomy" id="2100421"/>
    <lineage>
        <taxon>Viruses</taxon>
        <taxon>Duplodnaviria</taxon>
        <taxon>Heunggongvirae</taxon>
        <taxon>Uroviricota</taxon>
        <taxon>Caudoviricetes</taxon>
        <taxon>Peduoviridae</taxon>
        <taxon>Maltschvirus</taxon>
        <taxon>Maltschvirus maltsch</taxon>
    </lineage>
</organism>
<dbReference type="EMBL" id="LR796219">
    <property type="protein sequence ID" value="CAB4128491.1"/>
    <property type="molecule type" value="Genomic_DNA"/>
</dbReference>
<dbReference type="Pfam" id="PF16677">
    <property type="entry name" value="GP3_package"/>
    <property type="match status" value="1"/>
</dbReference>
<name>A0A6J5LKS1_9CAUD</name>
<proteinExistence type="predicted"/>
<gene>
    <name evidence="1" type="ORF">UFOVP104_43</name>
    <name evidence="2" type="ORF">UFOVP271_23</name>
</gene>
<reference evidence="2" key="1">
    <citation type="submission" date="2020-04" db="EMBL/GenBank/DDBJ databases">
        <authorList>
            <person name="Chiriac C."/>
            <person name="Salcher M."/>
            <person name="Ghai R."/>
            <person name="Kavagutti S V."/>
        </authorList>
    </citation>
    <scope>NUCLEOTIDE SEQUENCE</scope>
</reference>
<dbReference type="Gene3D" id="1.10.132.80">
    <property type="match status" value="1"/>
</dbReference>
<sequence>MSAHKGNQSWKLRSKHGRDKLFATPELLLESAFEYFQWCDDNPWIKTETTRTEKGFIEKEMPTQRPYSKMGWYLYIGCSDTWLREFKKTCNNDFLLVIEEIENAIAKQQWEGASVGTFNANIIARTLGLKEQTESVNINHNKNENEVTPEQIKEIADKLRNEY</sequence>
<protein>
    <submittedName>
        <fullName evidence="2">DNA-packaging protein gp3</fullName>
    </submittedName>
</protein>
<dbReference type="EMBL" id="LR796281">
    <property type="protein sequence ID" value="CAB4134152.1"/>
    <property type="molecule type" value="Genomic_DNA"/>
</dbReference>
<dbReference type="InterPro" id="IPR032066">
    <property type="entry name" value="GP3_package"/>
</dbReference>
<evidence type="ECO:0000313" key="1">
    <source>
        <dbReference type="EMBL" id="CAB4128491.1"/>
    </source>
</evidence>
<accession>A0A6J5LKS1</accession>
<evidence type="ECO:0000313" key="2">
    <source>
        <dbReference type="EMBL" id="CAB4134152.1"/>
    </source>
</evidence>